<keyword evidence="1" id="KW-1133">Transmembrane helix</keyword>
<gene>
    <name evidence="2" type="ORF">P343_16025</name>
</gene>
<feature type="transmembrane region" description="Helical" evidence="1">
    <location>
        <begin position="27"/>
        <end position="46"/>
    </location>
</feature>
<organism evidence="2 3">
    <name type="scientific">Sporolactobacillus laevolacticus DSM 442</name>
    <dbReference type="NCBI Taxonomy" id="1395513"/>
    <lineage>
        <taxon>Bacteria</taxon>
        <taxon>Bacillati</taxon>
        <taxon>Bacillota</taxon>
        <taxon>Bacilli</taxon>
        <taxon>Bacillales</taxon>
        <taxon>Sporolactobacillaceae</taxon>
        <taxon>Sporolactobacillus</taxon>
    </lineage>
</organism>
<dbReference type="AlphaFoldDB" id="V6IUI5"/>
<sequence length="59" mass="7135">MNWKLYGLLTIPALIIMTVLVVVNQHLLFACVPIIFWIFYYSINFIQKRRRSKNQNNDY</sequence>
<keyword evidence="1" id="KW-0812">Transmembrane</keyword>
<reference evidence="2 3" key="1">
    <citation type="journal article" date="2013" name="Genome Announc.">
        <title>Genome Sequence of Sporolactobacillus laevolacticus DSM442, an Efficient Polymer-Grade D-Lactate Producer from Agricultural Waste Cottonseed as a Nitrogen Source.</title>
        <authorList>
            <person name="Wang H."/>
            <person name="Wang L."/>
            <person name="Ju J."/>
            <person name="Yu B."/>
            <person name="Ma Y."/>
        </authorList>
    </citation>
    <scope>NUCLEOTIDE SEQUENCE [LARGE SCALE GENOMIC DNA]</scope>
    <source>
        <strain evidence="2 3">DSM 442</strain>
    </source>
</reference>
<feature type="transmembrane region" description="Helical" evidence="1">
    <location>
        <begin position="5"/>
        <end position="21"/>
    </location>
</feature>
<name>V6IUI5_9BACL</name>
<proteinExistence type="predicted"/>
<evidence type="ECO:0000256" key="1">
    <source>
        <dbReference type="SAM" id="Phobius"/>
    </source>
</evidence>
<evidence type="ECO:0000313" key="2">
    <source>
        <dbReference type="EMBL" id="EST10645.1"/>
    </source>
</evidence>
<dbReference type="PROSITE" id="PS51257">
    <property type="entry name" value="PROKAR_LIPOPROTEIN"/>
    <property type="match status" value="1"/>
</dbReference>
<comment type="caution">
    <text evidence="2">The sequence shown here is derived from an EMBL/GenBank/DDBJ whole genome shotgun (WGS) entry which is preliminary data.</text>
</comment>
<keyword evidence="1" id="KW-0472">Membrane</keyword>
<keyword evidence="3" id="KW-1185">Reference proteome</keyword>
<protein>
    <submittedName>
        <fullName evidence="2">Uncharacterized protein</fullName>
    </submittedName>
</protein>
<dbReference type="Proteomes" id="UP000018296">
    <property type="component" value="Unassembled WGS sequence"/>
</dbReference>
<accession>V6IUI5</accession>
<evidence type="ECO:0000313" key="3">
    <source>
        <dbReference type="Proteomes" id="UP000018296"/>
    </source>
</evidence>
<dbReference type="EMBL" id="AWTC01000020">
    <property type="protein sequence ID" value="EST10645.1"/>
    <property type="molecule type" value="Genomic_DNA"/>
</dbReference>